<protein>
    <submittedName>
        <fullName evidence="1">Uncharacterized protein</fullName>
    </submittedName>
</protein>
<organism evidence="1">
    <name type="scientific">Lepeophtheirus salmonis</name>
    <name type="common">Salmon louse</name>
    <name type="synonym">Caligus salmonis</name>
    <dbReference type="NCBI Taxonomy" id="72036"/>
    <lineage>
        <taxon>Eukaryota</taxon>
        <taxon>Metazoa</taxon>
        <taxon>Ecdysozoa</taxon>
        <taxon>Arthropoda</taxon>
        <taxon>Crustacea</taxon>
        <taxon>Multicrustacea</taxon>
        <taxon>Hexanauplia</taxon>
        <taxon>Copepoda</taxon>
        <taxon>Siphonostomatoida</taxon>
        <taxon>Caligidae</taxon>
        <taxon>Lepeophtheirus</taxon>
    </lineage>
</organism>
<accession>A0A0K2UL05</accession>
<dbReference type="AlphaFoldDB" id="A0A0K2UL05"/>
<sequence length="22" mass="2459">MSHDILRVLKISITVGMIDLFG</sequence>
<evidence type="ECO:0000313" key="1">
    <source>
        <dbReference type="EMBL" id="CDW38928.1"/>
    </source>
</evidence>
<reference evidence="1" key="1">
    <citation type="submission" date="2014-05" db="EMBL/GenBank/DDBJ databases">
        <authorList>
            <person name="Chronopoulou M."/>
        </authorList>
    </citation>
    <scope>NUCLEOTIDE SEQUENCE</scope>
    <source>
        <tissue evidence="1">Whole organism</tissue>
    </source>
</reference>
<proteinExistence type="predicted"/>
<name>A0A0K2UL05_LEPSM</name>
<dbReference type="EMBL" id="HACA01021567">
    <property type="protein sequence ID" value="CDW38928.1"/>
    <property type="molecule type" value="Transcribed_RNA"/>
</dbReference>